<accession>A0AAV6ZKS1</accession>
<proteinExistence type="inferred from homology"/>
<keyword evidence="7" id="KW-1015">Disulfide bond</keyword>
<keyword evidence="13" id="KW-1185">Reference proteome</keyword>
<protein>
    <recommendedName>
        <fullName evidence="11">Pentraxin (PTX) domain-containing protein</fullName>
    </recommendedName>
</protein>
<dbReference type="GO" id="GO:0046872">
    <property type="term" value="F:metal ion binding"/>
    <property type="evidence" value="ECO:0007669"/>
    <property type="project" value="UniProtKB-KW"/>
</dbReference>
<dbReference type="Pfam" id="PF00354">
    <property type="entry name" value="Pentaxin"/>
    <property type="match status" value="1"/>
</dbReference>
<evidence type="ECO:0000313" key="12">
    <source>
        <dbReference type="EMBL" id="KAG8547161.1"/>
    </source>
</evidence>
<dbReference type="InterPro" id="IPR001759">
    <property type="entry name" value="PTX_dom"/>
</dbReference>
<dbReference type="Gene3D" id="2.60.120.200">
    <property type="match status" value="1"/>
</dbReference>
<comment type="caution">
    <text evidence="9">Lacks conserved residue(s) required for the propagation of feature annotation.</text>
</comment>
<evidence type="ECO:0000259" key="11">
    <source>
        <dbReference type="PROSITE" id="PS51828"/>
    </source>
</evidence>
<dbReference type="EMBL" id="WNYA01000810">
    <property type="protein sequence ID" value="KAG8547161.1"/>
    <property type="molecule type" value="Genomic_DNA"/>
</dbReference>
<dbReference type="PRINTS" id="PR00895">
    <property type="entry name" value="PENTAXIN"/>
</dbReference>
<evidence type="ECO:0000256" key="5">
    <source>
        <dbReference type="ARBA" id="ARBA00022729"/>
    </source>
</evidence>
<evidence type="ECO:0000256" key="10">
    <source>
        <dbReference type="SAM" id="SignalP"/>
    </source>
</evidence>
<comment type="cofactor">
    <cofactor evidence="1">
        <name>Ca(2+)</name>
        <dbReference type="ChEBI" id="CHEBI:29108"/>
    </cofactor>
</comment>
<evidence type="ECO:0000256" key="4">
    <source>
        <dbReference type="ARBA" id="ARBA00022723"/>
    </source>
</evidence>
<evidence type="ECO:0000256" key="2">
    <source>
        <dbReference type="ARBA" id="ARBA00004613"/>
    </source>
</evidence>
<keyword evidence="3" id="KW-0964">Secreted</keyword>
<keyword evidence="5 10" id="KW-0732">Signal</keyword>
<feature type="domain" description="Pentraxin (PTX)" evidence="11">
    <location>
        <begin position="64"/>
        <end position="264"/>
    </location>
</feature>
<evidence type="ECO:0000256" key="7">
    <source>
        <dbReference type="ARBA" id="ARBA00023157"/>
    </source>
</evidence>
<keyword evidence="6" id="KW-0106">Calcium</keyword>
<evidence type="ECO:0000256" key="3">
    <source>
        <dbReference type="ARBA" id="ARBA00022525"/>
    </source>
</evidence>
<dbReference type="InterPro" id="IPR051005">
    <property type="entry name" value="Pentraxin_domain"/>
</dbReference>
<dbReference type="SUPFAM" id="SSF49899">
    <property type="entry name" value="Concanavalin A-like lectins/glucanases"/>
    <property type="match status" value="1"/>
</dbReference>
<evidence type="ECO:0000256" key="6">
    <source>
        <dbReference type="ARBA" id="ARBA00022837"/>
    </source>
</evidence>
<dbReference type="Proteomes" id="UP000824782">
    <property type="component" value="Unassembled WGS sequence"/>
</dbReference>
<sequence length="265" mass="29803">MDAVMIVLLGFASFSGILGQTDEDEDEDEVRRDSPRSCSLDPACVAFPLRSAGVHLLLPCVYMACKSFIFSKNFSFPAELTYEGRGDKLSKFTVCLTSCTNMTESVMFSVLSALHYDYFYVILGGGSDANTGLIWIEGRRVDINFPNDDTRPRRSICLSWDSSSAKLVLWVNGEIRENKEFEKRGIQYLDPRIFIGPGQIFLGGKPMLDVGEVTDVHVWDRVLKPREVKDYYKKKGKVGNVINWRALKYDGAEGDFIIGPFQCKS</sequence>
<gene>
    <name evidence="12" type="ORF">GDO81_028944</name>
</gene>
<reference evidence="12" key="1">
    <citation type="thesis" date="2020" institute="ProQuest LLC" country="789 East Eisenhower Parkway, Ann Arbor, MI, USA">
        <title>Comparative Genomics and Chromosome Evolution.</title>
        <authorList>
            <person name="Mudd A.B."/>
        </authorList>
    </citation>
    <scope>NUCLEOTIDE SEQUENCE</scope>
    <source>
        <strain evidence="12">237g6f4</strain>
        <tissue evidence="12">Blood</tissue>
    </source>
</reference>
<dbReference type="SMART" id="SM00159">
    <property type="entry name" value="PTX"/>
    <property type="match status" value="1"/>
</dbReference>
<keyword evidence="4" id="KW-0479">Metal-binding</keyword>
<evidence type="ECO:0000313" key="13">
    <source>
        <dbReference type="Proteomes" id="UP000824782"/>
    </source>
</evidence>
<evidence type="ECO:0000256" key="8">
    <source>
        <dbReference type="ARBA" id="ARBA00038102"/>
    </source>
</evidence>
<dbReference type="AlphaFoldDB" id="A0AAV6ZKS1"/>
<comment type="similarity">
    <text evidence="8">Belongs to the pentraxin family.</text>
</comment>
<dbReference type="InterPro" id="IPR013320">
    <property type="entry name" value="ConA-like_dom_sf"/>
</dbReference>
<dbReference type="PROSITE" id="PS51828">
    <property type="entry name" value="PTX_2"/>
    <property type="match status" value="1"/>
</dbReference>
<feature type="chain" id="PRO_5043876946" description="Pentraxin (PTX) domain-containing protein" evidence="10">
    <location>
        <begin position="20"/>
        <end position="265"/>
    </location>
</feature>
<dbReference type="GO" id="GO:0005576">
    <property type="term" value="C:extracellular region"/>
    <property type="evidence" value="ECO:0007669"/>
    <property type="project" value="UniProtKB-SubCell"/>
</dbReference>
<dbReference type="PANTHER" id="PTHR45869">
    <property type="entry name" value="C-REACTIVE PROTEIN-RELATED"/>
    <property type="match status" value="1"/>
</dbReference>
<evidence type="ECO:0000256" key="9">
    <source>
        <dbReference type="PROSITE-ProRule" id="PRU01172"/>
    </source>
</evidence>
<dbReference type="PANTHER" id="PTHR45869:SF7">
    <property type="entry name" value="C-REACTIVE PROTEIN"/>
    <property type="match status" value="1"/>
</dbReference>
<feature type="signal peptide" evidence="10">
    <location>
        <begin position="1"/>
        <end position="19"/>
    </location>
</feature>
<organism evidence="12 13">
    <name type="scientific">Engystomops pustulosus</name>
    <name type="common">Tungara frog</name>
    <name type="synonym">Physalaemus pustulosus</name>
    <dbReference type="NCBI Taxonomy" id="76066"/>
    <lineage>
        <taxon>Eukaryota</taxon>
        <taxon>Metazoa</taxon>
        <taxon>Chordata</taxon>
        <taxon>Craniata</taxon>
        <taxon>Vertebrata</taxon>
        <taxon>Euteleostomi</taxon>
        <taxon>Amphibia</taxon>
        <taxon>Batrachia</taxon>
        <taxon>Anura</taxon>
        <taxon>Neobatrachia</taxon>
        <taxon>Hyloidea</taxon>
        <taxon>Leptodactylidae</taxon>
        <taxon>Leiuperinae</taxon>
        <taxon>Engystomops</taxon>
    </lineage>
</organism>
<comment type="caution">
    <text evidence="12">The sequence shown here is derived from an EMBL/GenBank/DDBJ whole genome shotgun (WGS) entry which is preliminary data.</text>
</comment>
<name>A0AAV6ZKS1_ENGPU</name>
<comment type="subcellular location">
    <subcellularLocation>
        <location evidence="2">Secreted</location>
    </subcellularLocation>
</comment>
<evidence type="ECO:0000256" key="1">
    <source>
        <dbReference type="ARBA" id="ARBA00001913"/>
    </source>
</evidence>